<comment type="caution">
    <text evidence="1">The sequence shown here is derived from an EMBL/GenBank/DDBJ whole genome shotgun (WGS) entry which is preliminary data.</text>
</comment>
<dbReference type="InterPro" id="IPR029062">
    <property type="entry name" value="Class_I_gatase-like"/>
</dbReference>
<evidence type="ECO:0000313" key="1">
    <source>
        <dbReference type="EMBL" id="MFD1429153.1"/>
    </source>
</evidence>
<dbReference type="PANTHER" id="PTHR43235:SF1">
    <property type="entry name" value="GLUTAMINE AMIDOTRANSFERASE PB2B2.05-RELATED"/>
    <property type="match status" value="1"/>
</dbReference>
<sequence>MHPVIAIPADSLTTPSAAINLNQADYSPHMIKNALIACKAVPIVLPFPEVDDAVTPLVDHYIGLFDGLLLPGGPDIDPTLYGEKPIPELGAVIYPEDRFEVALVRKAIAAGKPLFAICRGMQVLNVALGGDLYQDLVTEDPDSRIRHAQAASGQYPTHHIKTMADSRLKMLLGERVYVNSRHHQAIRRVAPSLKVTAVAEDGVVEGVESRDSHQLVGVQWHPENLWETQPSQLDLFADLVARAIAHAQ</sequence>
<dbReference type="GO" id="GO:0016787">
    <property type="term" value="F:hydrolase activity"/>
    <property type="evidence" value="ECO:0007669"/>
    <property type="project" value="UniProtKB-KW"/>
</dbReference>
<organism evidence="1 2">
    <name type="scientific">Lacticaseibacillus mingshuiensis</name>
    <dbReference type="NCBI Taxonomy" id="2799574"/>
    <lineage>
        <taxon>Bacteria</taxon>
        <taxon>Bacillati</taxon>
        <taxon>Bacillota</taxon>
        <taxon>Bacilli</taxon>
        <taxon>Lactobacillales</taxon>
        <taxon>Lactobacillaceae</taxon>
        <taxon>Lacticaseibacillus</taxon>
    </lineage>
</organism>
<dbReference type="Pfam" id="PF07722">
    <property type="entry name" value="Peptidase_C26"/>
    <property type="match status" value="1"/>
</dbReference>
<keyword evidence="1" id="KW-0378">Hydrolase</keyword>
<dbReference type="CDD" id="cd01745">
    <property type="entry name" value="GATase1_2"/>
    <property type="match status" value="1"/>
</dbReference>
<dbReference type="InterPro" id="IPR011697">
    <property type="entry name" value="Peptidase_C26"/>
</dbReference>
<evidence type="ECO:0000313" key="2">
    <source>
        <dbReference type="Proteomes" id="UP001597196"/>
    </source>
</evidence>
<protein>
    <submittedName>
        <fullName evidence="1">Gamma-glutamyl-gamma-aminobutyrate hydrolase family protein</fullName>
    </submittedName>
</protein>
<reference evidence="2" key="1">
    <citation type="journal article" date="2019" name="Int. J. Syst. Evol. Microbiol.">
        <title>The Global Catalogue of Microorganisms (GCM) 10K type strain sequencing project: providing services to taxonomists for standard genome sequencing and annotation.</title>
        <authorList>
            <consortium name="The Broad Institute Genomics Platform"/>
            <consortium name="The Broad Institute Genome Sequencing Center for Infectious Disease"/>
            <person name="Wu L."/>
            <person name="Ma J."/>
        </authorList>
    </citation>
    <scope>NUCLEOTIDE SEQUENCE [LARGE SCALE GENOMIC DNA]</scope>
    <source>
        <strain evidence="2">CCM 8980</strain>
    </source>
</reference>
<name>A0ABW4CGR5_9LACO</name>
<dbReference type="InterPro" id="IPR044668">
    <property type="entry name" value="PuuD-like"/>
</dbReference>
<dbReference type="PANTHER" id="PTHR43235">
    <property type="entry name" value="GLUTAMINE AMIDOTRANSFERASE PB2B2.05-RELATED"/>
    <property type="match status" value="1"/>
</dbReference>
<accession>A0ABW4CGR5</accession>
<dbReference type="RefSeq" id="WP_203626104.1">
    <property type="nucleotide sequence ID" value="NZ_BOLQ01000002.1"/>
</dbReference>
<dbReference type="SUPFAM" id="SSF52317">
    <property type="entry name" value="Class I glutamine amidotransferase-like"/>
    <property type="match status" value="1"/>
</dbReference>
<dbReference type="Proteomes" id="UP001597196">
    <property type="component" value="Unassembled WGS sequence"/>
</dbReference>
<proteinExistence type="predicted"/>
<keyword evidence="2" id="KW-1185">Reference proteome</keyword>
<dbReference type="PROSITE" id="PS51273">
    <property type="entry name" value="GATASE_TYPE_1"/>
    <property type="match status" value="1"/>
</dbReference>
<dbReference type="EMBL" id="JBHTOC010000003">
    <property type="protein sequence ID" value="MFD1429153.1"/>
    <property type="molecule type" value="Genomic_DNA"/>
</dbReference>
<dbReference type="Gene3D" id="3.40.50.880">
    <property type="match status" value="1"/>
</dbReference>
<gene>
    <name evidence="1" type="ORF">ACFQ4P_02670</name>
</gene>